<keyword evidence="1" id="KW-0238">DNA-binding</keyword>
<accession>A0A1E5SJQ4</accession>
<proteinExistence type="predicted"/>
<evidence type="ECO:0000313" key="3">
    <source>
        <dbReference type="EMBL" id="OEJ99355.1"/>
    </source>
</evidence>
<keyword evidence="4" id="KW-1185">Reference proteome</keyword>
<dbReference type="SUPFAM" id="SSF47413">
    <property type="entry name" value="lambda repressor-like DNA-binding domains"/>
    <property type="match status" value="1"/>
</dbReference>
<sequence>MTLGEHITQLRKQKKLSQNDLGKKVGTSGDIIGRYERDEVKPSIEVASKIADVLNVSLDFLVGKVAVEVDSELLKRIIDIQQMNTEDKDHILYTLDALIKSVKFKAIA</sequence>
<dbReference type="AlphaFoldDB" id="A0A1E5SJQ4"/>
<gene>
    <name evidence="3" type="ORF">A8C32_09345</name>
</gene>
<evidence type="ECO:0000256" key="1">
    <source>
        <dbReference type="ARBA" id="ARBA00023125"/>
    </source>
</evidence>
<dbReference type="InterPro" id="IPR049639">
    <property type="entry name" value="RstR"/>
</dbReference>
<name>A0A1E5SJQ4_9FLAO</name>
<dbReference type="STRING" id="1849968.A8C32_09345"/>
<protein>
    <submittedName>
        <fullName evidence="3">Transcriptional regulator</fullName>
    </submittedName>
</protein>
<dbReference type="PANTHER" id="PTHR46558">
    <property type="entry name" value="TRACRIPTIONAL REGULATORY PROTEIN-RELATED-RELATED"/>
    <property type="match status" value="1"/>
</dbReference>
<dbReference type="NCBIfam" id="NF041951">
    <property type="entry name" value="phage_RstR"/>
    <property type="match status" value="1"/>
</dbReference>
<organism evidence="3 4">
    <name type="scientific">Flavivirga aquatica</name>
    <dbReference type="NCBI Taxonomy" id="1849968"/>
    <lineage>
        <taxon>Bacteria</taxon>
        <taxon>Pseudomonadati</taxon>
        <taxon>Bacteroidota</taxon>
        <taxon>Flavobacteriia</taxon>
        <taxon>Flavobacteriales</taxon>
        <taxon>Flavobacteriaceae</taxon>
        <taxon>Flavivirga</taxon>
    </lineage>
</organism>
<feature type="domain" description="HTH cro/C1-type" evidence="2">
    <location>
        <begin position="7"/>
        <end position="61"/>
    </location>
</feature>
<dbReference type="Pfam" id="PF01381">
    <property type="entry name" value="HTH_3"/>
    <property type="match status" value="1"/>
</dbReference>
<comment type="caution">
    <text evidence="3">The sequence shown here is derived from an EMBL/GenBank/DDBJ whole genome shotgun (WGS) entry which is preliminary data.</text>
</comment>
<evidence type="ECO:0000259" key="2">
    <source>
        <dbReference type="PROSITE" id="PS50943"/>
    </source>
</evidence>
<reference evidence="3 4" key="1">
    <citation type="submission" date="2016-05" db="EMBL/GenBank/DDBJ databases">
        <title>Draft Genome Sequence of Algibacter sp. Strain SK-16 Isolated from the Surface Water of Aburatsubo Inlet.</title>
        <authorList>
            <person name="Wong S.-K."/>
            <person name="Yoshizawa S."/>
            <person name="Nakajima Y."/>
            <person name="Ogura Y."/>
            <person name="Tetsuya H."/>
            <person name="Hamasaki K."/>
        </authorList>
    </citation>
    <scope>NUCLEOTIDE SEQUENCE [LARGE SCALE GENOMIC DNA]</scope>
    <source>
        <strain evidence="3 4">SK-16</strain>
    </source>
</reference>
<dbReference type="InterPro" id="IPR010982">
    <property type="entry name" value="Lambda_DNA-bd_dom_sf"/>
</dbReference>
<dbReference type="PROSITE" id="PS50943">
    <property type="entry name" value="HTH_CROC1"/>
    <property type="match status" value="1"/>
</dbReference>
<dbReference type="Gene3D" id="1.10.260.40">
    <property type="entry name" value="lambda repressor-like DNA-binding domains"/>
    <property type="match status" value="1"/>
</dbReference>
<dbReference type="InterPro" id="IPR001387">
    <property type="entry name" value="Cro/C1-type_HTH"/>
</dbReference>
<dbReference type="GO" id="GO:0003677">
    <property type="term" value="F:DNA binding"/>
    <property type="evidence" value="ECO:0007669"/>
    <property type="project" value="UniProtKB-KW"/>
</dbReference>
<dbReference type="PANTHER" id="PTHR46558:SF11">
    <property type="entry name" value="HTH-TYPE TRANSCRIPTIONAL REGULATOR XRE"/>
    <property type="match status" value="1"/>
</dbReference>
<evidence type="ECO:0000313" key="4">
    <source>
        <dbReference type="Proteomes" id="UP000095713"/>
    </source>
</evidence>
<dbReference type="OrthoDB" id="800066at2"/>
<dbReference type="EMBL" id="MDJD01000054">
    <property type="protein sequence ID" value="OEJ99355.1"/>
    <property type="molecule type" value="Genomic_DNA"/>
</dbReference>
<dbReference type="CDD" id="cd00093">
    <property type="entry name" value="HTH_XRE"/>
    <property type="match status" value="1"/>
</dbReference>
<dbReference type="SMART" id="SM00530">
    <property type="entry name" value="HTH_XRE"/>
    <property type="match status" value="1"/>
</dbReference>
<dbReference type="RefSeq" id="WP_069832031.1">
    <property type="nucleotide sequence ID" value="NZ_MDJD01000054.1"/>
</dbReference>
<dbReference type="Proteomes" id="UP000095713">
    <property type="component" value="Unassembled WGS sequence"/>
</dbReference>